<sequence length="872" mass="92848">MSRARVTLCACLAACLWAAPGWAAPAVVPPSPRHRVDAVYPLAEARSDTVAVELAVTVEADGRVGATEVLKSGGAAFDDAAVAAVKQWRFEPARRGDLPVAVKIRVPFSFAPPVQPADVEPAPSDSPAQPAPSDPSPAPSDSPAQPASSDSQPAPSATPKQPVPSTTSPAPSTTPPGAPSDSEPVLDVAARSRRPPPRAASDFVVERDILAAPPRQSAADMLSSAPGVYVARAEGEAVAHEITLRGFNAAHGQDIEITAGALPLNQVSHLHGQGYADLNWIVPETVRSIRVTEGVYDPRQGDFAVAGSIDFDLAVPRRGVQLRSTGGSFATFRQLVLWAPKGQEDETFAAAAVRRTRGFGINRGGLSGMAMGQFAFSAAGGWRGKVHVAAYAARAGLAGVLRRDDVAAGDVGFYDSYGDPSANSQSASAARGHLSLELERRGERGAVTRMAVWTALVDFHSRENFTGYTQRGVVMPMWVGRGDLIEQQNRDFGGGMRLSHRTAGWRPAPWFHAAFEVGASARIHNIQQAQNLLQAPQNETWDRRVDATVLASDVGLYGDLDLRFGKRVRLRGGGRADVLHYDIDDRLGNFIAPYQIESHLVGHRRTATGVAAGPRVSLEVAPVPWVSLFAAYGQGYRSPQARQLDEGERAPFAKVHSTEGGVRMSPLGGRLQLSAAGFATFLAQDLAFDPEEGRLEKVGPTRRAGAALQLIARPLPWLVAAGSVTYVHAVLRAPPPATAENPSPPYVPGQLLPYVPPVVVRGDIGIDKDLVELGGHPLGLRVGLGYSYLSPRPLPYGQFADPVHLLDASAAVRWRVVEVGVEVFNLLARRWAATEYNFVSDWGTRPIPSLLPARHFAAGPPLSVMGTLTLHF</sequence>
<keyword evidence="13" id="KW-0998">Cell outer membrane</keyword>
<evidence type="ECO:0000256" key="2">
    <source>
        <dbReference type="ARBA" id="ARBA00004571"/>
    </source>
</evidence>
<keyword evidence="11 14" id="KW-0798">TonB box</keyword>
<evidence type="ECO:0000256" key="3">
    <source>
        <dbReference type="ARBA" id="ARBA00022448"/>
    </source>
</evidence>
<feature type="region of interest" description="Disordered" evidence="15">
    <location>
        <begin position="115"/>
        <end position="201"/>
    </location>
</feature>
<dbReference type="InterPro" id="IPR039426">
    <property type="entry name" value="TonB-dep_rcpt-like"/>
</dbReference>
<evidence type="ECO:0000259" key="17">
    <source>
        <dbReference type="PROSITE" id="PS52015"/>
    </source>
</evidence>
<evidence type="ECO:0000313" key="18">
    <source>
        <dbReference type="EMBL" id="MDC0718873.1"/>
    </source>
</evidence>
<dbReference type="SUPFAM" id="SSF74653">
    <property type="entry name" value="TolA/TonB C-terminal domain"/>
    <property type="match status" value="1"/>
</dbReference>
<keyword evidence="19" id="KW-1185">Reference proteome</keyword>
<evidence type="ECO:0000256" key="10">
    <source>
        <dbReference type="ARBA" id="ARBA00023065"/>
    </source>
</evidence>
<dbReference type="Pfam" id="PF07715">
    <property type="entry name" value="Plug"/>
    <property type="match status" value="1"/>
</dbReference>
<dbReference type="NCBIfam" id="TIGR01352">
    <property type="entry name" value="tonB_Cterm"/>
    <property type="match status" value="1"/>
</dbReference>
<protein>
    <submittedName>
        <fullName evidence="18">TonB-dependent receptor</fullName>
    </submittedName>
</protein>
<evidence type="ECO:0000256" key="16">
    <source>
        <dbReference type="SAM" id="SignalP"/>
    </source>
</evidence>
<evidence type="ECO:0000256" key="9">
    <source>
        <dbReference type="ARBA" id="ARBA00023004"/>
    </source>
</evidence>
<evidence type="ECO:0000256" key="11">
    <source>
        <dbReference type="ARBA" id="ARBA00023077"/>
    </source>
</evidence>
<keyword evidence="8" id="KW-1133">Transmembrane helix</keyword>
<dbReference type="InterPro" id="IPR012910">
    <property type="entry name" value="Plug_dom"/>
</dbReference>
<dbReference type="InterPro" id="IPR000531">
    <property type="entry name" value="Beta-barrel_TonB"/>
</dbReference>
<evidence type="ECO:0000256" key="6">
    <source>
        <dbReference type="ARBA" id="ARBA00022692"/>
    </source>
</evidence>
<keyword evidence="4" id="KW-1134">Transmembrane beta strand</keyword>
<evidence type="ECO:0000256" key="15">
    <source>
        <dbReference type="SAM" id="MobiDB-lite"/>
    </source>
</evidence>
<dbReference type="Gene3D" id="2.170.130.10">
    <property type="entry name" value="TonB-dependent receptor, plug domain"/>
    <property type="match status" value="1"/>
</dbReference>
<evidence type="ECO:0000256" key="4">
    <source>
        <dbReference type="ARBA" id="ARBA00022452"/>
    </source>
</evidence>
<keyword evidence="12 14" id="KW-0472">Membrane</keyword>
<dbReference type="Gene3D" id="3.30.1150.10">
    <property type="match status" value="1"/>
</dbReference>
<evidence type="ECO:0000256" key="12">
    <source>
        <dbReference type="ARBA" id="ARBA00023136"/>
    </source>
</evidence>
<feature type="signal peptide" evidence="16">
    <location>
        <begin position="1"/>
        <end position="23"/>
    </location>
</feature>
<evidence type="ECO:0000256" key="14">
    <source>
        <dbReference type="RuleBase" id="RU003357"/>
    </source>
</evidence>
<dbReference type="Proteomes" id="UP001221686">
    <property type="component" value="Unassembled WGS sequence"/>
</dbReference>
<evidence type="ECO:0000256" key="13">
    <source>
        <dbReference type="ARBA" id="ARBA00023237"/>
    </source>
</evidence>
<comment type="caution">
    <text evidence="18">The sequence shown here is derived from an EMBL/GenBank/DDBJ whole genome shotgun (WGS) entry which is preliminary data.</text>
</comment>
<feature type="chain" id="PRO_5046862292" evidence="16">
    <location>
        <begin position="24"/>
        <end position="872"/>
    </location>
</feature>
<dbReference type="EMBL" id="JAQNDL010000002">
    <property type="protein sequence ID" value="MDC0718873.1"/>
    <property type="molecule type" value="Genomic_DNA"/>
</dbReference>
<dbReference type="InterPro" id="IPR036942">
    <property type="entry name" value="Beta-barrel_TonB_sf"/>
</dbReference>
<organism evidence="18 19">
    <name type="scientific">Nannocystis bainbridge</name>
    <dbReference type="NCBI Taxonomy" id="2995303"/>
    <lineage>
        <taxon>Bacteria</taxon>
        <taxon>Pseudomonadati</taxon>
        <taxon>Myxococcota</taxon>
        <taxon>Polyangia</taxon>
        <taxon>Nannocystales</taxon>
        <taxon>Nannocystaceae</taxon>
        <taxon>Nannocystis</taxon>
    </lineage>
</organism>
<dbReference type="PROSITE" id="PS52015">
    <property type="entry name" value="TONB_CTD"/>
    <property type="match status" value="1"/>
</dbReference>
<dbReference type="RefSeq" id="WP_272087382.1">
    <property type="nucleotide sequence ID" value="NZ_JAQNDL010000002.1"/>
</dbReference>
<keyword evidence="10" id="KW-0406">Ion transport</keyword>
<proteinExistence type="inferred from homology"/>
<comment type="similarity">
    <text evidence="14">Belongs to the TonB-dependent receptor family.</text>
</comment>
<dbReference type="PANTHER" id="PTHR32552:SF68">
    <property type="entry name" value="FERRICHROME OUTER MEMBRANE TRANSPORTER_PHAGE RECEPTOR"/>
    <property type="match status" value="1"/>
</dbReference>
<dbReference type="PANTHER" id="PTHR32552">
    <property type="entry name" value="FERRICHROME IRON RECEPTOR-RELATED"/>
    <property type="match status" value="1"/>
</dbReference>
<evidence type="ECO:0000256" key="1">
    <source>
        <dbReference type="ARBA" id="ARBA00004167"/>
    </source>
</evidence>
<keyword evidence="6" id="KW-0812">Transmembrane</keyword>
<evidence type="ECO:0000256" key="7">
    <source>
        <dbReference type="ARBA" id="ARBA00022729"/>
    </source>
</evidence>
<feature type="compositionally biased region" description="Low complexity" evidence="15">
    <location>
        <begin position="141"/>
        <end position="171"/>
    </location>
</feature>
<evidence type="ECO:0000256" key="5">
    <source>
        <dbReference type="ARBA" id="ARBA00022496"/>
    </source>
</evidence>
<dbReference type="Pfam" id="PF00593">
    <property type="entry name" value="TonB_dep_Rec_b-barrel"/>
    <property type="match status" value="1"/>
</dbReference>
<keyword evidence="5" id="KW-0410">Iron transport</keyword>
<evidence type="ECO:0000313" key="19">
    <source>
        <dbReference type="Proteomes" id="UP001221686"/>
    </source>
</evidence>
<dbReference type="SUPFAM" id="SSF56935">
    <property type="entry name" value="Porins"/>
    <property type="match status" value="1"/>
</dbReference>
<dbReference type="Pfam" id="PF03544">
    <property type="entry name" value="TonB_C"/>
    <property type="match status" value="1"/>
</dbReference>
<accession>A0ABT5E0C3</accession>
<dbReference type="InterPro" id="IPR006260">
    <property type="entry name" value="TonB/TolA_C"/>
</dbReference>
<evidence type="ECO:0000256" key="8">
    <source>
        <dbReference type="ARBA" id="ARBA00022989"/>
    </source>
</evidence>
<feature type="domain" description="TonB C-terminal" evidence="17">
    <location>
        <begin position="24"/>
        <end position="117"/>
    </location>
</feature>
<name>A0ABT5E0C3_9BACT</name>
<keyword evidence="3" id="KW-0813">Transport</keyword>
<dbReference type="InterPro" id="IPR037682">
    <property type="entry name" value="TonB_C"/>
</dbReference>
<reference evidence="18 19" key="1">
    <citation type="submission" date="2022-11" db="EMBL/GenBank/DDBJ databases">
        <title>Minimal conservation of predation-associated metabolite biosynthetic gene clusters underscores biosynthetic potential of Myxococcota including descriptions for ten novel species: Archangium lansinium sp. nov., Myxococcus landrumus sp. nov., Nannocystis bai.</title>
        <authorList>
            <person name="Ahearne A."/>
            <person name="Stevens C."/>
            <person name="Dowd S."/>
        </authorList>
    </citation>
    <scope>NUCLEOTIDE SEQUENCE [LARGE SCALE GENOMIC DNA]</scope>
    <source>
        <strain evidence="18 19">BB15-2</strain>
    </source>
</reference>
<gene>
    <name evidence="18" type="ORF">POL25_18360</name>
</gene>
<keyword evidence="18" id="KW-0675">Receptor</keyword>
<dbReference type="Gene3D" id="2.40.170.20">
    <property type="entry name" value="TonB-dependent receptor, beta-barrel domain"/>
    <property type="match status" value="1"/>
</dbReference>
<keyword evidence="7 16" id="KW-0732">Signal</keyword>
<feature type="compositionally biased region" description="Pro residues" evidence="15">
    <location>
        <begin position="129"/>
        <end position="140"/>
    </location>
</feature>
<comment type="subcellular location">
    <subcellularLocation>
        <location evidence="2">Cell outer membrane</location>
        <topology evidence="2">Multi-pass membrane protein</topology>
    </subcellularLocation>
    <subcellularLocation>
        <location evidence="1">Membrane</location>
        <topology evidence="1">Single-pass membrane protein</topology>
    </subcellularLocation>
</comment>
<keyword evidence="9" id="KW-0408">Iron</keyword>
<dbReference type="InterPro" id="IPR037066">
    <property type="entry name" value="Plug_dom_sf"/>
</dbReference>